<evidence type="ECO:0000313" key="4">
    <source>
        <dbReference type="Proteomes" id="UP000198889"/>
    </source>
</evidence>
<dbReference type="InterPro" id="IPR023631">
    <property type="entry name" value="Amidase_dom"/>
</dbReference>
<evidence type="ECO:0000259" key="1">
    <source>
        <dbReference type="Pfam" id="PF01425"/>
    </source>
</evidence>
<dbReference type="Proteomes" id="UP000198889">
    <property type="component" value="Unassembled WGS sequence"/>
</dbReference>
<dbReference type="Gene3D" id="3.10.490.10">
    <property type="entry name" value="Gamma-glutamyl cyclotransferase-like"/>
    <property type="match status" value="1"/>
</dbReference>
<reference evidence="4" key="1">
    <citation type="submission" date="2016-10" db="EMBL/GenBank/DDBJ databases">
        <authorList>
            <person name="Varghese N."/>
            <person name="Submissions S."/>
        </authorList>
    </citation>
    <scope>NUCLEOTIDE SEQUENCE [LARGE SCALE GENOMIC DNA]</scope>
    <source>
        <strain evidence="4">CGMCC 1.1761</strain>
    </source>
</reference>
<evidence type="ECO:0000313" key="3">
    <source>
        <dbReference type="EMBL" id="SCW93512.1"/>
    </source>
</evidence>
<accession>A0A1G4UIL5</accession>
<dbReference type="Gene3D" id="3.90.1300.10">
    <property type="entry name" value="Amidase signature (AS) domain"/>
    <property type="match status" value="1"/>
</dbReference>
<dbReference type="AlphaFoldDB" id="A0A1G4UIL5"/>
<dbReference type="PANTHER" id="PTHR11895:SF169">
    <property type="entry name" value="GLUTAMYL-TRNA(GLN) AMIDOTRANSFERASE"/>
    <property type="match status" value="1"/>
</dbReference>
<dbReference type="STRING" id="177413.SAMN05660859_3967"/>
<keyword evidence="4" id="KW-1185">Reference proteome</keyword>
<feature type="domain" description="Amidase" evidence="1">
    <location>
        <begin position="25"/>
        <end position="436"/>
    </location>
</feature>
<keyword evidence="3" id="KW-0378">Hydrolase</keyword>
<name>A0A1G4UIL5_9HYPH</name>
<dbReference type="NCBIfam" id="NF006043">
    <property type="entry name" value="PRK08186.1"/>
    <property type="match status" value="1"/>
</dbReference>
<dbReference type="EMBL" id="FMTP01000008">
    <property type="protein sequence ID" value="SCW93512.1"/>
    <property type="molecule type" value="Genomic_DNA"/>
</dbReference>
<dbReference type="InterPro" id="IPR014085">
    <property type="entry name" value="Allophanate_hydrolase"/>
</dbReference>
<dbReference type="SUPFAM" id="SSF75304">
    <property type="entry name" value="Amidase signature (AS) enzymes"/>
    <property type="match status" value="1"/>
</dbReference>
<proteinExistence type="predicted"/>
<sequence length="608" mass="62897">MPRDLTFTLDALRAAYAGGLRPEAVVEEAFARLDALNDPGIFLHQARAGALAEARALGSPDGRPLWGIPYAVKDNIDVAGMPTTAACPGFVHLAGADAFVVARLRALGAICLGKTNLDQFATGLVGVRTPYPVPRNAIDPALVPGGSSSGSAVAVARGLVAFSLGTDTAGSGRVPAAFNDIVGLKPSLGALSSAGMVPACRTLDTVSLFAQSVAEAWELFALTAGFDAADPWSRRMPAPPTPRLAPLPLPAATVAVPDEASLRTFGDTAQASHFRATVERLHASGARIREIDLAPFYAVAELLYAGPWVAERVAAVGARLTEAPETLHATTRAILAPGLKFSAVDAFKGLYRLEELRRSCAQALQGANLLCVPTIPCFVTLEEVAADPFGPNSRLGTYTNFVNLLDMCGIAVPTGPRPDGRPGSLTVLARRGEDARAAALALWVERGGAAASAAVGPTESEIAEDEIAESEIAAVEIAEDEIALAVCGAHMSGLPLNGELTSRGGRFLRAGHTGPNYRLHALDGGPPARPGLVRVSEGRGGPIAVEIWALPRTAFGDFLAGIPSPLTIGTVELENGSTVKGFLCEPHGLRGGRDITALGGWRAALAEG</sequence>
<dbReference type="Pfam" id="PF01425">
    <property type="entry name" value="Amidase"/>
    <property type="match status" value="1"/>
</dbReference>
<protein>
    <submittedName>
        <fullName evidence="3">Allophanate hydrolase</fullName>
    </submittedName>
</protein>
<organism evidence="3 4">
    <name type="scientific">Ancylobacter rudongensis</name>
    <dbReference type="NCBI Taxonomy" id="177413"/>
    <lineage>
        <taxon>Bacteria</taxon>
        <taxon>Pseudomonadati</taxon>
        <taxon>Pseudomonadota</taxon>
        <taxon>Alphaproteobacteria</taxon>
        <taxon>Hyphomicrobiales</taxon>
        <taxon>Xanthobacteraceae</taxon>
        <taxon>Ancylobacter</taxon>
    </lineage>
</organism>
<dbReference type="NCBIfam" id="TIGR02713">
    <property type="entry name" value="allophanate_hyd"/>
    <property type="match status" value="1"/>
</dbReference>
<evidence type="ECO:0000259" key="2">
    <source>
        <dbReference type="Pfam" id="PF21986"/>
    </source>
</evidence>
<dbReference type="PANTHER" id="PTHR11895">
    <property type="entry name" value="TRANSAMIDASE"/>
    <property type="match status" value="1"/>
</dbReference>
<feature type="domain" description="Allophanate hydrolase C-terminal" evidence="2">
    <location>
        <begin position="483"/>
        <end position="605"/>
    </location>
</feature>
<dbReference type="InterPro" id="IPR000120">
    <property type="entry name" value="Amidase"/>
</dbReference>
<dbReference type="Gene3D" id="1.20.58.1700">
    <property type="match status" value="1"/>
</dbReference>
<dbReference type="GO" id="GO:0016787">
    <property type="term" value="F:hydrolase activity"/>
    <property type="evidence" value="ECO:0007669"/>
    <property type="project" value="UniProtKB-KW"/>
</dbReference>
<dbReference type="Pfam" id="PF21986">
    <property type="entry name" value="AH_C"/>
    <property type="match status" value="1"/>
</dbReference>
<dbReference type="RefSeq" id="WP_091443285.1">
    <property type="nucleotide sequence ID" value="NZ_FMTP01000008.1"/>
</dbReference>
<dbReference type="InterPro" id="IPR036928">
    <property type="entry name" value="AS_sf"/>
</dbReference>
<gene>
    <name evidence="3" type="ORF">SAMN05660859_3967</name>
</gene>
<dbReference type="InterPro" id="IPR053844">
    <property type="entry name" value="AH_C"/>
</dbReference>